<gene>
    <name evidence="1" type="ORF">BACCOP_03530</name>
</gene>
<dbReference type="EMBL" id="ABIY02000118">
    <property type="protein sequence ID" value="EDU99431.1"/>
    <property type="molecule type" value="Genomic_DNA"/>
</dbReference>
<comment type="caution">
    <text evidence="1">The sequence shown here is derived from an EMBL/GenBank/DDBJ whole genome shotgun (WGS) entry which is preliminary data.</text>
</comment>
<organism evidence="1 2">
    <name type="scientific">Phocaeicola coprocola DSM 17136</name>
    <dbReference type="NCBI Taxonomy" id="470145"/>
    <lineage>
        <taxon>Bacteria</taxon>
        <taxon>Pseudomonadati</taxon>
        <taxon>Bacteroidota</taxon>
        <taxon>Bacteroidia</taxon>
        <taxon>Bacteroidales</taxon>
        <taxon>Bacteroidaceae</taxon>
        <taxon>Phocaeicola</taxon>
    </lineage>
</organism>
<proteinExistence type="predicted"/>
<dbReference type="AlphaFoldDB" id="B3JNL6"/>
<protein>
    <submittedName>
        <fullName evidence="1">Uncharacterized protein</fullName>
    </submittedName>
</protein>
<dbReference type="STRING" id="470145.BACCOP_03530"/>
<dbReference type="Proteomes" id="UP000003146">
    <property type="component" value="Unassembled WGS sequence"/>
</dbReference>
<name>B3JNL6_9BACT</name>
<evidence type="ECO:0000313" key="1">
    <source>
        <dbReference type="EMBL" id="EDU99431.1"/>
    </source>
</evidence>
<accession>B3JNL6</accession>
<evidence type="ECO:0000313" key="2">
    <source>
        <dbReference type="Proteomes" id="UP000003146"/>
    </source>
</evidence>
<reference evidence="1 2" key="1">
    <citation type="submission" date="2008-04" db="EMBL/GenBank/DDBJ databases">
        <title>Draft genome sequence of Bacteroides coprocola (DSM 17136).</title>
        <authorList>
            <person name="Sudarsanam P."/>
            <person name="Ley R."/>
            <person name="Guruge J."/>
            <person name="Turnbaugh P.J."/>
            <person name="Mahowald M."/>
            <person name="Liep D."/>
            <person name="Gordon J."/>
        </authorList>
    </citation>
    <scope>NUCLEOTIDE SEQUENCE [LARGE SCALE GENOMIC DNA]</scope>
    <source>
        <strain evidence="1 2">DSM 17136</strain>
    </source>
</reference>
<sequence length="64" mass="7354">MLKKINQIIVVKKKNRIFAINMEAKKATYSISFFDMNLSKGRIIILEKMTGKNLHLVTNAPFIS</sequence>
<reference evidence="1 2" key="2">
    <citation type="submission" date="2008-04" db="EMBL/GenBank/DDBJ databases">
        <authorList>
            <person name="Fulton L."/>
            <person name="Clifton S."/>
            <person name="Fulton B."/>
            <person name="Xu J."/>
            <person name="Minx P."/>
            <person name="Pepin K.H."/>
            <person name="Johnson M."/>
            <person name="Thiruvilangam P."/>
            <person name="Bhonagiri V."/>
            <person name="Nash W.E."/>
            <person name="Mardis E.R."/>
            <person name="Wilson R.K."/>
        </authorList>
    </citation>
    <scope>NUCLEOTIDE SEQUENCE [LARGE SCALE GENOMIC DNA]</scope>
    <source>
        <strain evidence="1 2">DSM 17136</strain>
    </source>
</reference>
<dbReference type="HOGENOM" id="CLU_2858264_0_0_10"/>